<organism evidence="1 2">
    <name type="scientific">Ancylostoma ceylanicum</name>
    <dbReference type="NCBI Taxonomy" id="53326"/>
    <lineage>
        <taxon>Eukaryota</taxon>
        <taxon>Metazoa</taxon>
        <taxon>Ecdysozoa</taxon>
        <taxon>Nematoda</taxon>
        <taxon>Chromadorea</taxon>
        <taxon>Rhabditida</taxon>
        <taxon>Rhabditina</taxon>
        <taxon>Rhabditomorpha</taxon>
        <taxon>Strongyloidea</taxon>
        <taxon>Ancylostomatidae</taxon>
        <taxon>Ancylostomatinae</taxon>
        <taxon>Ancylostoma</taxon>
    </lineage>
</organism>
<sequence>MFSAGLLFLVRKPISPLKQFYHRRYHLILCLCKVFLQLFNIFEMGSTFRENCDPSVGTFPNPNSVLNPLAKLIEETSGKPLYSCALEPRAYLKFVQLTPEQWNKVYGNVKYKKELVYTTEKDENDLENPRMLVEEAVAKWSDELQQIQGGKFGCIVDRKKNSHKLIYKLGCLFI</sequence>
<dbReference type="Pfam" id="PF17641">
    <property type="entry name" value="ASPRs"/>
    <property type="match status" value="1"/>
</dbReference>
<protein>
    <recommendedName>
        <fullName evidence="3">SCP domain-containing protein</fullName>
    </recommendedName>
</protein>
<evidence type="ECO:0008006" key="3">
    <source>
        <dbReference type="Google" id="ProtNLM"/>
    </source>
</evidence>
<gene>
    <name evidence="1" type="primary">Acey_s0067.g115</name>
    <name evidence="1" type="synonym">ASPR-s0067.g115</name>
    <name evidence="1" type="ORF">Y032_0067g115</name>
</gene>
<dbReference type="AlphaFoldDB" id="A0A016U0G1"/>
<dbReference type="InterPro" id="IPR035109">
    <property type="entry name" value="ASPR"/>
</dbReference>
<dbReference type="Proteomes" id="UP000024635">
    <property type="component" value="Unassembled WGS sequence"/>
</dbReference>
<name>A0A016U0G1_9BILA</name>
<evidence type="ECO:0000313" key="1">
    <source>
        <dbReference type="EMBL" id="EYC08088.1"/>
    </source>
</evidence>
<proteinExistence type="predicted"/>
<evidence type="ECO:0000313" key="2">
    <source>
        <dbReference type="Proteomes" id="UP000024635"/>
    </source>
</evidence>
<reference evidence="2" key="1">
    <citation type="journal article" date="2015" name="Nat. Genet.">
        <title>The genome and transcriptome of the zoonotic hookworm Ancylostoma ceylanicum identify infection-specific gene families.</title>
        <authorList>
            <person name="Schwarz E.M."/>
            <person name="Hu Y."/>
            <person name="Antoshechkin I."/>
            <person name="Miller M.M."/>
            <person name="Sternberg P.W."/>
            <person name="Aroian R.V."/>
        </authorList>
    </citation>
    <scope>NUCLEOTIDE SEQUENCE</scope>
    <source>
        <strain evidence="2">HY135</strain>
    </source>
</reference>
<comment type="caution">
    <text evidence="1">The sequence shown here is derived from an EMBL/GenBank/DDBJ whole genome shotgun (WGS) entry which is preliminary data.</text>
</comment>
<accession>A0A016U0G1</accession>
<keyword evidence="2" id="KW-1185">Reference proteome</keyword>
<dbReference type="EMBL" id="JARK01001403">
    <property type="protein sequence ID" value="EYC08088.1"/>
    <property type="molecule type" value="Genomic_DNA"/>
</dbReference>
<dbReference type="OrthoDB" id="5890448at2759"/>